<gene>
    <name evidence="1" type="ORF">METZ01_LOCUS149736</name>
</gene>
<feature type="non-terminal residue" evidence="1">
    <location>
        <position position="38"/>
    </location>
</feature>
<dbReference type="EMBL" id="UINC01024027">
    <property type="protein sequence ID" value="SVA96882.1"/>
    <property type="molecule type" value="Genomic_DNA"/>
</dbReference>
<protein>
    <submittedName>
        <fullName evidence="1">Uncharacterized protein</fullName>
    </submittedName>
</protein>
<name>A0A382A708_9ZZZZ</name>
<accession>A0A382A708</accession>
<sequence>WRCWQPTNWTRNLTARQPSLATKCSSVERSTSTALPPN</sequence>
<dbReference type="AlphaFoldDB" id="A0A382A708"/>
<organism evidence="1">
    <name type="scientific">marine metagenome</name>
    <dbReference type="NCBI Taxonomy" id="408172"/>
    <lineage>
        <taxon>unclassified sequences</taxon>
        <taxon>metagenomes</taxon>
        <taxon>ecological metagenomes</taxon>
    </lineage>
</organism>
<evidence type="ECO:0000313" key="1">
    <source>
        <dbReference type="EMBL" id="SVA96882.1"/>
    </source>
</evidence>
<feature type="non-terminal residue" evidence="1">
    <location>
        <position position="1"/>
    </location>
</feature>
<reference evidence="1" key="1">
    <citation type="submission" date="2018-05" db="EMBL/GenBank/DDBJ databases">
        <authorList>
            <person name="Lanie J.A."/>
            <person name="Ng W.-L."/>
            <person name="Kazmierczak K.M."/>
            <person name="Andrzejewski T.M."/>
            <person name="Davidsen T.M."/>
            <person name="Wayne K.J."/>
            <person name="Tettelin H."/>
            <person name="Glass J.I."/>
            <person name="Rusch D."/>
            <person name="Podicherti R."/>
            <person name="Tsui H.-C.T."/>
            <person name="Winkler M.E."/>
        </authorList>
    </citation>
    <scope>NUCLEOTIDE SEQUENCE</scope>
</reference>
<proteinExistence type="predicted"/>